<dbReference type="Proteomes" id="UP000092612">
    <property type="component" value="Unassembled WGS sequence"/>
</dbReference>
<gene>
    <name evidence="1" type="ORF">LPB301_03010</name>
</gene>
<dbReference type="STRING" id="996801.BW723_06480"/>
<accession>A0A1B8U628</accession>
<dbReference type="EMBL" id="LSFL01000005">
    <property type="protein sequence ID" value="OBY67324.1"/>
    <property type="molecule type" value="Genomic_DNA"/>
</dbReference>
<dbReference type="KEGG" id="prn:BW723_06480"/>
<reference evidence="2" key="1">
    <citation type="submission" date="2016-02" db="EMBL/GenBank/DDBJ databases">
        <title>Paenibacillus sp. LPB0068, isolated from Crassostrea gigas.</title>
        <authorList>
            <person name="Shin S.-K."/>
            <person name="Yi H."/>
        </authorList>
    </citation>
    <scope>NUCLEOTIDE SEQUENCE [LARGE SCALE GENOMIC DNA]</scope>
    <source>
        <strain evidence="2">KCTC 23969</strain>
    </source>
</reference>
<name>A0A1B8U628_9FLAO</name>
<dbReference type="RefSeq" id="WP_068357251.1">
    <property type="nucleotide sequence ID" value="NZ_CP019337.1"/>
</dbReference>
<keyword evidence="2" id="KW-1185">Reference proteome</keyword>
<organism evidence="1 2">
    <name type="scientific">Polaribacter reichenbachii</name>
    <dbReference type="NCBI Taxonomy" id="996801"/>
    <lineage>
        <taxon>Bacteria</taxon>
        <taxon>Pseudomonadati</taxon>
        <taxon>Bacteroidota</taxon>
        <taxon>Flavobacteriia</taxon>
        <taxon>Flavobacteriales</taxon>
        <taxon>Flavobacteriaceae</taxon>
    </lineage>
</organism>
<proteinExistence type="predicted"/>
<dbReference type="AlphaFoldDB" id="A0A1B8U628"/>
<sequence>MKKIFYSIAILSLLFTGCENPMEDIYEEIDANPTAIVGDVTYTVTDEDYEAFELTYGSFNSEDEAKELLPDFLAEKYPVWGKGSSALVEYKLYIGNAEGISDYTYSDEYSLELTDYPSFTTDNAVAFYESENAGDFIPTTLEDNFTTAEEGDVVLAKYSQYVGETVIGITEFYTADFAGEKSLLDYEAVSVSGDQTWVATQYGIEVTGYDSGERYENEDWLISTGIDLSSFPNSTLQVNQTFNYGDPSGFSVLISTDYTDNISTATWDVIDLVNVPDGSTWDDIVSEEYSLAAYNGETINIAFKYTSTGSETETGTYQLNYVSLKASGVEGKIESVSEFYTFDGSSWELSEGVYYLSDADFDSMGEGDDQPGEYNNFGSSISPDDYLPTFLGIKYPYAKEGDVLDVIYKYYSSSSGAQLRGNLYTYTSGVWTGYESTIVTTLQLGHDGTTWVPDNTIKYELTGADYTLIADTYRDVAGYSSAVGNLENYGNISTFNWDDDQIDAAINTVIEARYPGLAEDQKFAITIYVYDGSSHNITINYILKDGVYVRND</sequence>
<evidence type="ECO:0008006" key="3">
    <source>
        <dbReference type="Google" id="ProtNLM"/>
    </source>
</evidence>
<protein>
    <recommendedName>
        <fullName evidence="3">DUF5017 domain-containing protein</fullName>
    </recommendedName>
</protein>
<dbReference type="PROSITE" id="PS51257">
    <property type="entry name" value="PROKAR_LIPOPROTEIN"/>
    <property type="match status" value="1"/>
</dbReference>
<dbReference type="OrthoDB" id="1013052at2"/>
<dbReference type="NCBIfam" id="NF038128">
    <property type="entry name" value="choice_anch_J"/>
    <property type="match status" value="1"/>
</dbReference>
<evidence type="ECO:0000313" key="2">
    <source>
        <dbReference type="Proteomes" id="UP000092612"/>
    </source>
</evidence>
<evidence type="ECO:0000313" key="1">
    <source>
        <dbReference type="EMBL" id="OBY67324.1"/>
    </source>
</evidence>
<comment type="caution">
    <text evidence="1">The sequence shown here is derived from an EMBL/GenBank/DDBJ whole genome shotgun (WGS) entry which is preliminary data.</text>
</comment>